<comment type="similarity">
    <text evidence="3">In the C-terminal section; belongs to the peptidase M41 family.</text>
</comment>
<accession>A0A8C2Q752</accession>
<keyword evidence="9" id="KW-0378">Hydrolase</keyword>
<protein>
    <recommendedName>
        <fullName evidence="17">ATP-dependent zinc metalloprotease YME1L1</fullName>
    </recommendedName>
    <alternativeName>
        <fullName evidence="18">ATP-dependent metalloprotease FtsH1</fullName>
    </alternativeName>
    <alternativeName>
        <fullName evidence="19">YME1-like protein 1</fullName>
    </alternativeName>
</protein>
<dbReference type="SMART" id="SM00382">
    <property type="entry name" value="AAA"/>
    <property type="match status" value="1"/>
</dbReference>
<dbReference type="InterPro" id="IPR037219">
    <property type="entry name" value="Peptidase_M41-like"/>
</dbReference>
<evidence type="ECO:0000313" key="24">
    <source>
        <dbReference type="Proteomes" id="UP000694701"/>
    </source>
</evidence>
<evidence type="ECO:0000256" key="2">
    <source>
        <dbReference type="ARBA" id="ARBA00004325"/>
    </source>
</evidence>
<dbReference type="HAMAP" id="MF_01458">
    <property type="entry name" value="FtsH"/>
    <property type="match status" value="1"/>
</dbReference>
<organism evidence="23 24">
    <name type="scientific">Cyprinus carpio</name>
    <name type="common">Common carp</name>
    <dbReference type="NCBI Taxonomy" id="7962"/>
    <lineage>
        <taxon>Eukaryota</taxon>
        <taxon>Metazoa</taxon>
        <taxon>Chordata</taxon>
        <taxon>Craniata</taxon>
        <taxon>Vertebrata</taxon>
        <taxon>Euteleostomi</taxon>
        <taxon>Actinopterygii</taxon>
        <taxon>Neopterygii</taxon>
        <taxon>Teleostei</taxon>
        <taxon>Ostariophysi</taxon>
        <taxon>Cypriniformes</taxon>
        <taxon>Cyprinidae</taxon>
        <taxon>Cyprininae</taxon>
        <taxon>Cyprinus</taxon>
    </lineage>
</organism>
<proteinExistence type="inferred from homology"/>
<dbReference type="GO" id="GO:0007005">
    <property type="term" value="P:mitochondrion organization"/>
    <property type="evidence" value="ECO:0007669"/>
    <property type="project" value="TreeGrafter"/>
</dbReference>
<evidence type="ECO:0000256" key="10">
    <source>
        <dbReference type="ARBA" id="ARBA00022833"/>
    </source>
</evidence>
<dbReference type="InterPro" id="IPR003593">
    <property type="entry name" value="AAA+_ATPase"/>
</dbReference>
<evidence type="ECO:0000256" key="13">
    <source>
        <dbReference type="ARBA" id="ARBA00023049"/>
    </source>
</evidence>
<evidence type="ECO:0000256" key="8">
    <source>
        <dbReference type="ARBA" id="ARBA00022741"/>
    </source>
</evidence>
<evidence type="ECO:0000313" key="23">
    <source>
        <dbReference type="Ensembl" id="ENSCCRP00020111209.1"/>
    </source>
</evidence>
<dbReference type="GO" id="GO:0046872">
    <property type="term" value="F:metal ion binding"/>
    <property type="evidence" value="ECO:0007669"/>
    <property type="project" value="UniProtKB-KW"/>
</dbReference>
<dbReference type="SUPFAM" id="SSF52540">
    <property type="entry name" value="P-loop containing nucleoside triphosphate hydrolases"/>
    <property type="match status" value="1"/>
</dbReference>
<keyword evidence="5" id="KW-0645">Protease</keyword>
<dbReference type="NCBIfam" id="TIGR01241">
    <property type="entry name" value="FtsH_fam"/>
    <property type="match status" value="1"/>
</dbReference>
<dbReference type="FunFam" id="1.10.8.60:FF:000001">
    <property type="entry name" value="ATP-dependent zinc metalloprotease FtsH"/>
    <property type="match status" value="1"/>
</dbReference>
<dbReference type="SUPFAM" id="SSF140990">
    <property type="entry name" value="FtsH protease domain-like"/>
    <property type="match status" value="1"/>
</dbReference>
<keyword evidence="14" id="KW-0496">Mitochondrion</keyword>
<evidence type="ECO:0000256" key="11">
    <source>
        <dbReference type="ARBA" id="ARBA00022840"/>
    </source>
</evidence>
<dbReference type="GO" id="GO:0010636">
    <property type="term" value="P:positive regulation of mitochondrial fusion"/>
    <property type="evidence" value="ECO:0007669"/>
    <property type="project" value="UniProtKB-ARBA"/>
</dbReference>
<keyword evidence="12 21" id="KW-1133">Transmembrane helix</keyword>
<keyword evidence="15 21" id="KW-0472">Membrane</keyword>
<feature type="transmembrane region" description="Helical" evidence="21">
    <location>
        <begin position="204"/>
        <end position="222"/>
    </location>
</feature>
<dbReference type="FunFam" id="3.40.50.300:FF:000195">
    <property type="entry name" value="ATP-dependent zinc metalloprotease FTSH 11"/>
    <property type="match status" value="1"/>
</dbReference>
<keyword evidence="10" id="KW-0862">Zinc</keyword>
<keyword evidence="8 20" id="KW-0547">Nucleotide-binding</keyword>
<dbReference type="FunFam" id="1.20.58.760:FF:000002">
    <property type="entry name" value="ATP-dependent zinc metalloprotease FtsH"/>
    <property type="match status" value="1"/>
</dbReference>
<dbReference type="GO" id="GO:0016887">
    <property type="term" value="F:ATP hydrolysis activity"/>
    <property type="evidence" value="ECO:0007669"/>
    <property type="project" value="InterPro"/>
</dbReference>
<dbReference type="InterPro" id="IPR041569">
    <property type="entry name" value="AAA_lid_3"/>
</dbReference>
<dbReference type="GO" id="GO:0005743">
    <property type="term" value="C:mitochondrial inner membrane"/>
    <property type="evidence" value="ECO:0007669"/>
    <property type="project" value="TreeGrafter"/>
</dbReference>
<evidence type="ECO:0000256" key="1">
    <source>
        <dbReference type="ARBA" id="ARBA00001947"/>
    </source>
</evidence>
<sequence length="690" mass="76303">ISANTAITTSVQGLQRDLSPEHDPLLREPKVNLKDLGLSELRFSHVRDVLERLLPSRDPEEKSISSAPQYSTTWRTSHISASSFFQNKYGEVTHNMSPLQAACVDLHHLQLWVQNRGFKTMKSKTRHLQSGFEGPVDAENYKPAFMKGLLMKEKQDMGSLEQLLKQNNLPESDQDAFKIGFTEGIMKAQALTQRTQDSVKRTRLIILVLLLVGLYGVSRSPLFSGKGSFSDTVRFRTTSGLDSAVDPIQMKNVTFEHVKGVEEAKNELQDVVEFLRTPQKFTVLGGKLPKGILLVGPPGTGKTLLARAVAGEADVPFYYASGSEFDEMFVGVGASRIRNLFKEAKASAPCVIFIDELDSVGGKRIESPMHPYSRQTINQLLAEMDGFNPNEGVIVIGATNFAEALDNALVRPGRFDMQVTVPRPDVKGRTEILEWYLKKIKVDSAVDAEIIARGTVGFSGAGLENLVNQAALKAAGDGKDLVTMKELEFAKDKILMGPERRSVEIDKRNKMITAYHESGHAIVAYYTKDAMPINKATIMPRGPSLGHVSLLPENDRWSETRAQLLAQMDVSMGGRVAEELVFGNDHITTGASSDFDGATKIAQMMVTHFGMSDKLGVMTYNDLTNHSPETQAAVEQEVRVLLQNSYERAKTLLKTYSKEHKLLASALLTYETLNAKEIQMILEGKSLDPR</sequence>
<dbReference type="AlphaFoldDB" id="A0A8C2Q752"/>
<keyword evidence="13" id="KW-0482">Metalloprotease</keyword>
<evidence type="ECO:0000256" key="19">
    <source>
        <dbReference type="ARBA" id="ARBA00078852"/>
    </source>
</evidence>
<evidence type="ECO:0000259" key="22">
    <source>
        <dbReference type="SMART" id="SM00382"/>
    </source>
</evidence>
<dbReference type="InterPro" id="IPR003959">
    <property type="entry name" value="ATPase_AAA_core"/>
</dbReference>
<evidence type="ECO:0000256" key="18">
    <source>
        <dbReference type="ARBA" id="ARBA00078792"/>
    </source>
</evidence>
<feature type="domain" description="AAA+ ATPase" evidence="22">
    <location>
        <begin position="288"/>
        <end position="425"/>
    </location>
</feature>
<dbReference type="PROSITE" id="PS00674">
    <property type="entry name" value="AAA"/>
    <property type="match status" value="1"/>
</dbReference>
<dbReference type="Pfam" id="PF00004">
    <property type="entry name" value="AAA"/>
    <property type="match status" value="1"/>
</dbReference>
<dbReference type="GO" id="GO:0006515">
    <property type="term" value="P:protein quality control for misfolded or incompletely synthesized proteins"/>
    <property type="evidence" value="ECO:0007669"/>
    <property type="project" value="TreeGrafter"/>
</dbReference>
<keyword evidence="7" id="KW-0479">Metal-binding</keyword>
<evidence type="ECO:0000256" key="6">
    <source>
        <dbReference type="ARBA" id="ARBA00022692"/>
    </source>
</evidence>
<evidence type="ECO:0000256" key="7">
    <source>
        <dbReference type="ARBA" id="ARBA00022723"/>
    </source>
</evidence>
<comment type="similarity">
    <text evidence="20">Belongs to the AAA ATPase family.</text>
</comment>
<dbReference type="InterPro" id="IPR003960">
    <property type="entry name" value="ATPase_AAA_CS"/>
</dbReference>
<comment type="cofactor">
    <cofactor evidence="1">
        <name>Zn(2+)</name>
        <dbReference type="ChEBI" id="CHEBI:29105"/>
    </cofactor>
</comment>
<evidence type="ECO:0000256" key="16">
    <source>
        <dbReference type="ARBA" id="ARBA00062117"/>
    </source>
</evidence>
<dbReference type="CDD" id="cd19501">
    <property type="entry name" value="RecA-like_FtsH"/>
    <property type="match status" value="1"/>
</dbReference>
<evidence type="ECO:0000256" key="12">
    <source>
        <dbReference type="ARBA" id="ARBA00022989"/>
    </source>
</evidence>
<evidence type="ECO:0000256" key="17">
    <source>
        <dbReference type="ARBA" id="ARBA00072035"/>
    </source>
</evidence>
<evidence type="ECO:0000256" key="20">
    <source>
        <dbReference type="RuleBase" id="RU003651"/>
    </source>
</evidence>
<dbReference type="Gene3D" id="1.10.8.60">
    <property type="match status" value="1"/>
</dbReference>
<dbReference type="InterPro" id="IPR000642">
    <property type="entry name" value="Peptidase_M41"/>
</dbReference>
<evidence type="ECO:0000256" key="21">
    <source>
        <dbReference type="SAM" id="Phobius"/>
    </source>
</evidence>
<evidence type="ECO:0000256" key="3">
    <source>
        <dbReference type="ARBA" id="ARBA00010044"/>
    </source>
</evidence>
<dbReference type="Proteomes" id="UP000694701">
    <property type="component" value="Unplaced"/>
</dbReference>
<dbReference type="Ensembl" id="ENSCCRT00020121434.1">
    <property type="protein sequence ID" value="ENSCCRP00020111209.1"/>
    <property type="gene ID" value="ENSCCRG00020050345.1"/>
</dbReference>
<dbReference type="GO" id="GO:0005524">
    <property type="term" value="F:ATP binding"/>
    <property type="evidence" value="ECO:0007669"/>
    <property type="project" value="UniProtKB-KW"/>
</dbReference>
<name>A0A8C2Q752_CYPCA</name>
<keyword evidence="6 21" id="KW-0812">Transmembrane</keyword>
<keyword evidence="11 20" id="KW-0067">ATP-binding</keyword>
<dbReference type="GO" id="GO:0004176">
    <property type="term" value="F:ATP-dependent peptidase activity"/>
    <property type="evidence" value="ECO:0007669"/>
    <property type="project" value="InterPro"/>
</dbReference>
<dbReference type="InterPro" id="IPR005936">
    <property type="entry name" value="FtsH"/>
</dbReference>
<dbReference type="InterPro" id="IPR027417">
    <property type="entry name" value="P-loop_NTPase"/>
</dbReference>
<dbReference type="GO" id="GO:0004222">
    <property type="term" value="F:metalloendopeptidase activity"/>
    <property type="evidence" value="ECO:0007669"/>
    <property type="project" value="InterPro"/>
</dbReference>
<evidence type="ECO:0000256" key="15">
    <source>
        <dbReference type="ARBA" id="ARBA00023136"/>
    </source>
</evidence>
<evidence type="ECO:0000256" key="14">
    <source>
        <dbReference type="ARBA" id="ARBA00023128"/>
    </source>
</evidence>
<dbReference type="PANTHER" id="PTHR23076:SF97">
    <property type="entry name" value="ATP-DEPENDENT ZINC METALLOPROTEASE YME1L1"/>
    <property type="match status" value="1"/>
</dbReference>
<dbReference type="Pfam" id="PF01434">
    <property type="entry name" value="Peptidase_M41"/>
    <property type="match status" value="1"/>
</dbReference>
<dbReference type="Gene3D" id="1.20.58.760">
    <property type="entry name" value="Peptidase M41"/>
    <property type="match status" value="1"/>
</dbReference>
<dbReference type="Pfam" id="PF17862">
    <property type="entry name" value="AAA_lid_3"/>
    <property type="match status" value="1"/>
</dbReference>
<reference evidence="23" key="1">
    <citation type="submission" date="2025-08" db="UniProtKB">
        <authorList>
            <consortium name="Ensembl"/>
        </authorList>
    </citation>
    <scope>IDENTIFICATION</scope>
</reference>
<evidence type="ECO:0000256" key="4">
    <source>
        <dbReference type="ARBA" id="ARBA00010550"/>
    </source>
</evidence>
<comment type="subcellular location">
    <subcellularLocation>
        <location evidence="2">Mitochondrion membrane</location>
    </subcellularLocation>
</comment>
<comment type="similarity">
    <text evidence="4">In the N-terminal section; belongs to the AAA ATPase family.</text>
</comment>
<comment type="subunit">
    <text evidence="16">Homohexamer; may also form heterohexamers. Exists in several complexes of 600-1100 kDa. Interacts with AFG1L.</text>
</comment>
<dbReference type="PANTHER" id="PTHR23076">
    <property type="entry name" value="METALLOPROTEASE M41 FTSH"/>
    <property type="match status" value="1"/>
</dbReference>
<evidence type="ECO:0000256" key="9">
    <source>
        <dbReference type="ARBA" id="ARBA00022801"/>
    </source>
</evidence>
<evidence type="ECO:0000256" key="5">
    <source>
        <dbReference type="ARBA" id="ARBA00022670"/>
    </source>
</evidence>
<dbReference type="Gene3D" id="3.40.50.300">
    <property type="entry name" value="P-loop containing nucleotide triphosphate hydrolases"/>
    <property type="match status" value="1"/>
</dbReference>
<dbReference type="GO" id="GO:0034982">
    <property type="term" value="P:mitochondrial protein processing"/>
    <property type="evidence" value="ECO:0007669"/>
    <property type="project" value="UniProtKB-ARBA"/>
</dbReference>